<evidence type="ECO:0000256" key="1">
    <source>
        <dbReference type="SAM" id="MobiDB-lite"/>
    </source>
</evidence>
<comment type="caution">
    <text evidence="4">The sequence shown here is derived from an EMBL/GenBank/DDBJ whole genome shotgun (WGS) entry which is preliminary data.</text>
</comment>
<feature type="transmembrane region" description="Helical" evidence="2">
    <location>
        <begin position="244"/>
        <end position="266"/>
    </location>
</feature>
<organism evidence="4 5">
    <name type="scientific">Sporothrix eucalyptigena</name>
    <dbReference type="NCBI Taxonomy" id="1812306"/>
    <lineage>
        <taxon>Eukaryota</taxon>
        <taxon>Fungi</taxon>
        <taxon>Dikarya</taxon>
        <taxon>Ascomycota</taxon>
        <taxon>Pezizomycotina</taxon>
        <taxon>Sordariomycetes</taxon>
        <taxon>Sordariomycetidae</taxon>
        <taxon>Ophiostomatales</taxon>
        <taxon>Ophiostomataceae</taxon>
        <taxon>Sporothrix</taxon>
    </lineage>
</organism>
<feature type="compositionally biased region" description="Low complexity" evidence="1">
    <location>
        <begin position="746"/>
        <end position="758"/>
    </location>
</feature>
<feature type="compositionally biased region" description="Low complexity" evidence="1">
    <location>
        <begin position="542"/>
        <end position="554"/>
    </location>
</feature>
<feature type="compositionally biased region" description="Low complexity" evidence="1">
    <location>
        <begin position="510"/>
        <end position="520"/>
    </location>
</feature>
<name>A0ABP0C8W6_9PEZI</name>
<evidence type="ECO:0008006" key="6">
    <source>
        <dbReference type="Google" id="ProtNLM"/>
    </source>
</evidence>
<evidence type="ECO:0000256" key="3">
    <source>
        <dbReference type="SAM" id="SignalP"/>
    </source>
</evidence>
<protein>
    <recommendedName>
        <fullName evidence="6">LPXTG-domain-containing protein</fullName>
    </recommendedName>
</protein>
<proteinExistence type="predicted"/>
<feature type="region of interest" description="Disordered" evidence="1">
    <location>
        <begin position="726"/>
        <end position="808"/>
    </location>
</feature>
<feature type="chain" id="PRO_5046533747" description="LPXTG-domain-containing protein" evidence="3">
    <location>
        <begin position="29"/>
        <end position="808"/>
    </location>
</feature>
<feature type="region of interest" description="Disordered" evidence="1">
    <location>
        <begin position="384"/>
        <end position="422"/>
    </location>
</feature>
<keyword evidence="2" id="KW-1133">Transmembrane helix</keyword>
<dbReference type="Proteomes" id="UP001642482">
    <property type="component" value="Unassembled WGS sequence"/>
</dbReference>
<dbReference type="EMBL" id="CAWUHD010000079">
    <property type="protein sequence ID" value="CAK7228448.1"/>
    <property type="molecule type" value="Genomic_DNA"/>
</dbReference>
<keyword evidence="5" id="KW-1185">Reference proteome</keyword>
<feature type="compositionally biased region" description="Basic residues" evidence="1">
    <location>
        <begin position="762"/>
        <end position="771"/>
    </location>
</feature>
<feature type="region of interest" description="Disordered" evidence="1">
    <location>
        <begin position="603"/>
        <end position="636"/>
    </location>
</feature>
<sequence length="808" mass="83873">MARLHHSDPMATAVFVFIFSLLIVSTLAIQVSPNSPCASLCIDNSSLDTSDPNSSTTTNADISCYDSDFVTSSAGQKWTSCMGCLQNSTFSQGDESDQAWFFYNLRYNVDYCVFGYPNASNVGSNPCQTSTACGPMQGSLLDGIPTMGNQTEYGYCTANGTTLTSTLFKSCVACVSGGGQQNIIANSLTALEAGCLQQLPPSEVVGLSGTVFTSATLISIVAPTETSGSGSSGSGDHRVATTTIAVIVVVALLVLAAVSGFAFVCYRKRRGSARRAVGASRNIFRKDNGLSSAESAVGGGFVPSGGITGSALGGATSSPITQWNSPASATSSGPTAWSARFQSKDHITSPLSFQCRASGTDLDEMVDLKTISTPDIPVVPAVLQSHGKGHSRNNSASSINDLQEQQLQQQVPSASRKKYQKPQAISSAAITAQIQAVIEKNSNNNSSSNGASGLGIGGLSNASSGLLPAIVESPFPSPAPMPGVPDSIGLRIHSSDFDKKDYVEAAVQLQNQQKQKQSQPLSPPRLHQLKTSFSPPMGSNGSTSPSTFSTPTSTTALLASTSLPSQQQQSTTPVYNPAAYSPVSYHPGSLYAQSQRGSIGYQQSYAGHHTNNNSATNSPMREPISASSYTAPTGPSPTVYNAAAAASKRGVYQGWSAMVTAAQQYQQQQLQMQKQQGSTSQPVSAVGSYRERDPISAVSVASMVSVASSNGLGSATMAVRQSFSGNGAGDVSATSSHAPSNAFPPGNASASTGGSAAAVRPVHNKSPHTKSRTSMIARSPHSTRSPQHTTSELVRTDFLPPPAAKIRR</sequence>
<feature type="compositionally biased region" description="Polar residues" evidence="1">
    <location>
        <begin position="392"/>
        <end position="401"/>
    </location>
</feature>
<keyword evidence="3" id="KW-0732">Signal</keyword>
<evidence type="ECO:0000256" key="2">
    <source>
        <dbReference type="SAM" id="Phobius"/>
    </source>
</evidence>
<feature type="region of interest" description="Disordered" evidence="1">
    <location>
        <begin position="510"/>
        <end position="554"/>
    </location>
</feature>
<reference evidence="4 5" key="1">
    <citation type="submission" date="2024-01" db="EMBL/GenBank/DDBJ databases">
        <authorList>
            <person name="Allen C."/>
            <person name="Tagirdzhanova G."/>
        </authorList>
    </citation>
    <scope>NUCLEOTIDE SEQUENCE [LARGE SCALE GENOMIC DNA]</scope>
</reference>
<feature type="compositionally biased region" description="Polar residues" evidence="1">
    <location>
        <begin position="772"/>
        <end position="793"/>
    </location>
</feature>
<feature type="compositionally biased region" description="Pro residues" evidence="1">
    <location>
        <begin position="799"/>
        <end position="808"/>
    </location>
</feature>
<feature type="compositionally biased region" description="Polar residues" evidence="1">
    <location>
        <begin position="529"/>
        <end position="541"/>
    </location>
</feature>
<accession>A0ABP0C8W6</accession>
<keyword evidence="2" id="KW-0472">Membrane</keyword>
<evidence type="ECO:0000313" key="5">
    <source>
        <dbReference type="Proteomes" id="UP001642482"/>
    </source>
</evidence>
<feature type="signal peptide" evidence="3">
    <location>
        <begin position="1"/>
        <end position="28"/>
    </location>
</feature>
<evidence type="ECO:0000313" key="4">
    <source>
        <dbReference type="EMBL" id="CAK7228448.1"/>
    </source>
</evidence>
<keyword evidence="2" id="KW-0812">Transmembrane</keyword>
<gene>
    <name evidence="4" type="ORF">SEUCBS140593_006918</name>
</gene>